<reference evidence="1 2" key="1">
    <citation type="journal article" date="2004" name="Extremophiles">
        <title>The Genome of BCJA1, a Bacteriophage Active Against the Alkaliphilic Bacterium, Bacillus clarkii.</title>
        <authorList>
            <person name="Kropinski A.M."/>
            <person name="Hayward M."/>
            <person name="Agnew D."/>
            <person name="Jarrell K.F."/>
        </authorList>
    </citation>
    <scope>NUCLEOTIDE SEQUENCE [LARGE SCALE GENOMIC DNA]</scope>
</reference>
<dbReference type="RefSeq" id="YP_164409.1">
    <property type="nucleotide sequence ID" value="NC_006557.1"/>
</dbReference>
<dbReference type="EMBL" id="AY616446">
    <property type="protein sequence ID" value="AAU85078.1"/>
    <property type="molecule type" value="Genomic_DNA"/>
</dbReference>
<dbReference type="PROSITE" id="PS51257">
    <property type="entry name" value="PROKAR_LIPOPROTEIN"/>
    <property type="match status" value="1"/>
</dbReference>
<protein>
    <submittedName>
        <fullName evidence="1">31</fullName>
    </submittedName>
</protein>
<evidence type="ECO:0000313" key="1">
    <source>
        <dbReference type="EMBL" id="AAU85078.1"/>
    </source>
</evidence>
<keyword evidence="2" id="KW-1185">Reference proteome</keyword>
<gene>
    <name evidence="1" type="primary">31</name>
</gene>
<dbReference type="Proteomes" id="UP000001585">
    <property type="component" value="Segment"/>
</dbReference>
<name>Q5YA79_9CAUD</name>
<accession>Q5YA79</accession>
<proteinExistence type="predicted"/>
<organism evidence="1 2">
    <name type="scientific">Bacillus phage BCASJ1c</name>
    <dbReference type="NCBI Taxonomy" id="294382"/>
    <lineage>
        <taxon>Viruses</taxon>
        <taxon>Duplodnaviria</taxon>
        <taxon>Heunggongvirae</taxon>
        <taxon>Uroviricota</taxon>
        <taxon>Caudoviricetes</taxon>
        <taxon>Jarrellvirus</taxon>
        <taxon>Jarrellvirus BCAJ1</taxon>
    </lineage>
</organism>
<dbReference type="KEGG" id="vg:3197312"/>
<sequence length="85" mass="9703">MKKIIFILIGFIILTACSSADALSEFVEDFNRVAAGEELPELNAEDSERSSRETTCPGRIFTNHQAIMWMRNTKTEKIFQDTTWS</sequence>
<evidence type="ECO:0000313" key="2">
    <source>
        <dbReference type="Proteomes" id="UP000001585"/>
    </source>
</evidence>